<protein>
    <recommendedName>
        <fullName evidence="2">DUF6533 domain-containing protein</fullName>
    </recommendedName>
</protein>
<gene>
    <name evidence="3" type="ORF">WG66_7446</name>
</gene>
<keyword evidence="1" id="KW-0812">Transmembrane</keyword>
<dbReference type="EMBL" id="LATX01001621">
    <property type="protein sequence ID" value="KTB39976.1"/>
    <property type="molecule type" value="Genomic_DNA"/>
</dbReference>
<dbReference type="AlphaFoldDB" id="A0A0W0FUV6"/>
<evidence type="ECO:0000256" key="1">
    <source>
        <dbReference type="SAM" id="Phobius"/>
    </source>
</evidence>
<dbReference type="Pfam" id="PF20151">
    <property type="entry name" value="DUF6533"/>
    <property type="match status" value="1"/>
</dbReference>
<sequence>MEVGFTIEGLPLEEVISIGGTSINLGRYSAASVYALAIYDWLISTHDEYDLIWMTPQWTTIKFAYFICRYYTLLVFPVYLWAWLGDFSMEFCKKVVHPLYGFMPIFQLSSQAVMVIRTYAFTGRSTHVLVFLITCLVVYAAADVWLFGSRFVVPEELYIIFGESGCFANDQSVETQGLWKWSRAVDAGVVMLAAFVMDLFMMMIIVVHCIRTRSTQGSLGRFFLMQGR</sequence>
<evidence type="ECO:0000259" key="2">
    <source>
        <dbReference type="Pfam" id="PF20151"/>
    </source>
</evidence>
<proteinExistence type="predicted"/>
<dbReference type="eggNOG" id="ENOG502SN4U">
    <property type="taxonomic scope" value="Eukaryota"/>
</dbReference>
<keyword evidence="1" id="KW-0472">Membrane</keyword>
<reference evidence="3 4" key="1">
    <citation type="submission" date="2015-12" db="EMBL/GenBank/DDBJ databases">
        <title>Draft genome sequence of Moniliophthora roreri, the causal agent of frosty pod rot of cacao.</title>
        <authorList>
            <person name="Aime M.C."/>
            <person name="Diaz-Valderrama J.R."/>
            <person name="Kijpornyongpan T."/>
            <person name="Phillips-Mora W."/>
        </authorList>
    </citation>
    <scope>NUCLEOTIDE SEQUENCE [LARGE SCALE GENOMIC DNA]</scope>
    <source>
        <strain evidence="3 4">MCA 2952</strain>
    </source>
</reference>
<name>A0A0W0FUV6_MONRR</name>
<dbReference type="Proteomes" id="UP000054988">
    <property type="component" value="Unassembled WGS sequence"/>
</dbReference>
<comment type="caution">
    <text evidence="3">The sequence shown here is derived from an EMBL/GenBank/DDBJ whole genome shotgun (WGS) entry which is preliminary data.</text>
</comment>
<accession>A0A0W0FUV6</accession>
<feature type="transmembrane region" description="Helical" evidence="1">
    <location>
        <begin position="187"/>
        <end position="210"/>
    </location>
</feature>
<keyword evidence="1" id="KW-1133">Transmembrane helix</keyword>
<feature type="transmembrane region" description="Helical" evidence="1">
    <location>
        <begin position="96"/>
        <end position="116"/>
    </location>
</feature>
<organism evidence="3 4">
    <name type="scientific">Moniliophthora roreri</name>
    <name type="common">Frosty pod rot fungus</name>
    <name type="synonym">Monilia roreri</name>
    <dbReference type="NCBI Taxonomy" id="221103"/>
    <lineage>
        <taxon>Eukaryota</taxon>
        <taxon>Fungi</taxon>
        <taxon>Dikarya</taxon>
        <taxon>Basidiomycota</taxon>
        <taxon>Agaricomycotina</taxon>
        <taxon>Agaricomycetes</taxon>
        <taxon>Agaricomycetidae</taxon>
        <taxon>Agaricales</taxon>
        <taxon>Marasmiineae</taxon>
        <taxon>Marasmiaceae</taxon>
        <taxon>Moniliophthora</taxon>
    </lineage>
</organism>
<dbReference type="InterPro" id="IPR045340">
    <property type="entry name" value="DUF6533"/>
</dbReference>
<feature type="transmembrane region" description="Helical" evidence="1">
    <location>
        <begin position="128"/>
        <end position="148"/>
    </location>
</feature>
<evidence type="ECO:0000313" key="4">
    <source>
        <dbReference type="Proteomes" id="UP000054988"/>
    </source>
</evidence>
<evidence type="ECO:0000313" key="3">
    <source>
        <dbReference type="EMBL" id="KTB39976.1"/>
    </source>
</evidence>
<feature type="transmembrane region" description="Helical" evidence="1">
    <location>
        <begin position="63"/>
        <end position="84"/>
    </location>
</feature>
<feature type="domain" description="DUF6533" evidence="2">
    <location>
        <begin position="28"/>
        <end position="74"/>
    </location>
</feature>